<evidence type="ECO:0000313" key="2">
    <source>
        <dbReference type="Proteomes" id="UP000053750"/>
    </source>
</evidence>
<proteinExistence type="predicted"/>
<gene>
    <name evidence="1" type="ORF">BG53_14050</name>
</gene>
<dbReference type="EMBL" id="JFHU01000073">
    <property type="protein sequence ID" value="EXX90147.1"/>
    <property type="molecule type" value="Genomic_DNA"/>
</dbReference>
<dbReference type="PANTHER" id="PTHR34796">
    <property type="entry name" value="EXPRESSED PROTEIN"/>
    <property type="match status" value="1"/>
</dbReference>
<accession>A0A9W5W7M3</accession>
<reference evidence="1 2" key="1">
    <citation type="submission" date="2014-02" db="EMBL/GenBank/DDBJ databases">
        <title>Genome sequence of Paenibacillus darwinianus reveals adaptive mechanisms for survival in Antarctic soils.</title>
        <authorList>
            <person name="Dsouza M."/>
            <person name="Taylor M.W."/>
            <person name="Turner S.J."/>
            <person name="Aislabie J."/>
        </authorList>
    </citation>
    <scope>NUCLEOTIDE SEQUENCE [LARGE SCALE GENOMIC DNA]</scope>
    <source>
        <strain evidence="1 2">CE1</strain>
    </source>
</reference>
<dbReference type="Proteomes" id="UP000053750">
    <property type="component" value="Unassembled WGS sequence"/>
</dbReference>
<dbReference type="InterPro" id="IPR023203">
    <property type="entry name" value="TTHA0068_sf"/>
</dbReference>
<name>A0A9W5W7M3_9BACL</name>
<dbReference type="RefSeq" id="WP_036579690.1">
    <property type="nucleotide sequence ID" value="NZ_KK082127.1"/>
</dbReference>
<dbReference type="Gene3D" id="1.10.3450.10">
    <property type="entry name" value="TTHA0068-like"/>
    <property type="match status" value="1"/>
</dbReference>
<protein>
    <recommendedName>
        <fullName evidence="3">DUF309 domain-containing protein</fullName>
    </recommendedName>
</protein>
<comment type="caution">
    <text evidence="1">The sequence shown here is derived from an EMBL/GenBank/DDBJ whole genome shotgun (WGS) entry which is preliminary data.</text>
</comment>
<evidence type="ECO:0000313" key="1">
    <source>
        <dbReference type="EMBL" id="EXX90147.1"/>
    </source>
</evidence>
<dbReference type="SUPFAM" id="SSF140663">
    <property type="entry name" value="TTHA0068-like"/>
    <property type="match status" value="1"/>
</dbReference>
<keyword evidence="2" id="KW-1185">Reference proteome</keyword>
<dbReference type="PANTHER" id="PTHR34796:SF1">
    <property type="entry name" value="EXPRESSED PROTEIN"/>
    <property type="match status" value="1"/>
</dbReference>
<dbReference type="Pfam" id="PF03745">
    <property type="entry name" value="DUF309"/>
    <property type="match status" value="1"/>
</dbReference>
<evidence type="ECO:0008006" key="3">
    <source>
        <dbReference type="Google" id="ProtNLM"/>
    </source>
</evidence>
<organism evidence="1 2">
    <name type="scientific">Paenibacillus darwinianus</name>
    <dbReference type="NCBI Taxonomy" id="1380763"/>
    <lineage>
        <taxon>Bacteria</taxon>
        <taxon>Bacillati</taxon>
        <taxon>Bacillota</taxon>
        <taxon>Bacilli</taxon>
        <taxon>Bacillales</taxon>
        <taxon>Paenibacillaceae</taxon>
        <taxon>Paenibacillus</taxon>
    </lineage>
</organism>
<dbReference type="InterPro" id="IPR005500">
    <property type="entry name" value="DUF309"/>
</dbReference>
<dbReference type="OrthoDB" id="165483at2"/>
<sequence length="176" mass="20259">MDHYPEAYRAYLIEFHATRDYFECHELLEEYWKALPPAEPDRDVWMGLIQIAVASYHHRRGNRSGARKMFGQAAVRMKRDALDRLGLDGEALLRIVGERLKELDACPESAPYREFDLPIADHALLISCMEASERKGFEWGTPSPMGDRGLIDRHTLRDRSDVIKAREAAVSKKKMT</sequence>
<dbReference type="AlphaFoldDB" id="A0A9W5W7M3"/>